<dbReference type="GO" id="GO:0008270">
    <property type="term" value="F:zinc ion binding"/>
    <property type="evidence" value="ECO:0007669"/>
    <property type="project" value="UniProtKB-UniRule"/>
</dbReference>
<dbReference type="GO" id="GO:0003935">
    <property type="term" value="F:GTP cyclohydrolase II activity"/>
    <property type="evidence" value="ECO:0007669"/>
    <property type="project" value="UniProtKB-UniRule"/>
</dbReference>
<organism evidence="11 12">
    <name type="scientific">Maritimibacter harenae</name>
    <dbReference type="NCBI Taxonomy" id="2606218"/>
    <lineage>
        <taxon>Bacteria</taxon>
        <taxon>Pseudomonadati</taxon>
        <taxon>Pseudomonadota</taxon>
        <taxon>Alphaproteobacteria</taxon>
        <taxon>Rhodobacterales</taxon>
        <taxon>Roseobacteraceae</taxon>
        <taxon>Maritimibacter</taxon>
    </lineage>
</organism>
<keyword evidence="6 9" id="KW-0862">Zinc</keyword>
<comment type="caution">
    <text evidence="11">The sequence shown here is derived from an EMBL/GenBank/DDBJ whole genome shotgun (WGS) entry which is preliminary data.</text>
</comment>
<keyword evidence="3 9" id="KW-0479">Metal-binding</keyword>
<feature type="active site" description="Proton acceptor" evidence="9">
    <location>
        <position position="293"/>
    </location>
</feature>
<comment type="catalytic activity">
    <reaction evidence="8 9">
        <text>GTP + 4 H2O = 2,5-diamino-6-hydroxy-4-(5-phosphoribosylamino)-pyrimidine + formate + 2 phosphate + 3 H(+)</text>
        <dbReference type="Rhea" id="RHEA:23704"/>
        <dbReference type="ChEBI" id="CHEBI:15377"/>
        <dbReference type="ChEBI" id="CHEBI:15378"/>
        <dbReference type="ChEBI" id="CHEBI:15740"/>
        <dbReference type="ChEBI" id="CHEBI:37565"/>
        <dbReference type="ChEBI" id="CHEBI:43474"/>
        <dbReference type="ChEBI" id="CHEBI:58614"/>
        <dbReference type="EC" id="3.5.4.25"/>
    </reaction>
</comment>
<gene>
    <name evidence="9 11" type="primary">ribA</name>
    <name evidence="11" type="ORF">GQE99_18995</name>
</gene>
<sequence>MTLIPTQTELTARARADLRMGLPVVIEIDGVAGLVAAAETVTRARLGDLRGFGPLRLAITPRRAETLKARAYSDHVARVVVPDDVDVDWIVGLADPKDDLMKPMKGPLMTERGGDESVARAAIALAKSAMLLPAALVVIVEDGAAVAAQHGLTRVDLTDRPDDPPLTALREIVSARVPLEVSDAGRLHIFRPEDGGEEHYAVEIGRPDRSEPVLARLHSACFTGDLLGSLKCDCGPQLRAALAAMGENGTGVLLYLNQEGRGIGLANKMRAYSLQDQGFDTVEANHRLGFEDDERDFRIGSEILAQMGFSAVRLMTNNPAKVAMMEANGIRVAERVPLQVGRGAHNTDYLDTKAAKSGHLL</sequence>
<dbReference type="GO" id="GO:0009231">
    <property type="term" value="P:riboflavin biosynthetic process"/>
    <property type="evidence" value="ECO:0007669"/>
    <property type="project" value="UniProtKB-UniRule"/>
</dbReference>
<comment type="function">
    <text evidence="9">Catalyzes the conversion of GTP to 2,5-diamino-6-ribosylamino-4(3H)-pyrimidinone 5'-phosphate (DARP), formate and pyrophosphate.</text>
</comment>
<name>A0A845M436_9RHOB</name>
<dbReference type="InterPro" id="IPR000926">
    <property type="entry name" value="RibA"/>
</dbReference>
<evidence type="ECO:0000256" key="8">
    <source>
        <dbReference type="ARBA" id="ARBA00049295"/>
    </source>
</evidence>
<keyword evidence="4 9" id="KW-0547">Nucleotide-binding</keyword>
<dbReference type="AlphaFoldDB" id="A0A845M436"/>
<evidence type="ECO:0000259" key="10">
    <source>
        <dbReference type="Pfam" id="PF00925"/>
    </source>
</evidence>
<comment type="similarity">
    <text evidence="9">Belongs to the GTP cyclohydrolase II family.</text>
</comment>
<dbReference type="EC" id="3.5.4.25" evidence="9"/>
<dbReference type="EMBL" id="WTUX01000022">
    <property type="protein sequence ID" value="MZR15110.1"/>
    <property type="molecule type" value="Genomic_DNA"/>
</dbReference>
<dbReference type="GO" id="GO:0005525">
    <property type="term" value="F:GTP binding"/>
    <property type="evidence" value="ECO:0007669"/>
    <property type="project" value="UniProtKB-KW"/>
</dbReference>
<feature type="binding site" evidence="9">
    <location>
        <position position="281"/>
    </location>
    <ligand>
        <name>GTP</name>
        <dbReference type="ChEBI" id="CHEBI:37565"/>
    </ligand>
</feature>
<evidence type="ECO:0000313" key="11">
    <source>
        <dbReference type="EMBL" id="MZR15110.1"/>
    </source>
</evidence>
<dbReference type="NCBIfam" id="TIGR00505">
    <property type="entry name" value="ribA"/>
    <property type="match status" value="1"/>
</dbReference>
<proteinExistence type="inferred from homology"/>
<protein>
    <recommendedName>
        <fullName evidence="9">GTP cyclohydrolase-2</fullName>
        <ecNumber evidence="9">3.5.4.25</ecNumber>
    </recommendedName>
    <alternativeName>
        <fullName evidence="9">GTP cyclohydrolase II</fullName>
    </alternativeName>
</protein>
<evidence type="ECO:0000256" key="9">
    <source>
        <dbReference type="HAMAP-Rule" id="MF_00179"/>
    </source>
</evidence>
<dbReference type="HAMAP" id="MF_00179">
    <property type="entry name" value="RibA"/>
    <property type="match status" value="1"/>
</dbReference>
<keyword evidence="2 9" id="KW-0686">Riboflavin biosynthesis</keyword>
<dbReference type="CDD" id="cd00641">
    <property type="entry name" value="GTP_cyclohydro2"/>
    <property type="match status" value="1"/>
</dbReference>
<dbReference type="GO" id="GO:0005829">
    <property type="term" value="C:cytosol"/>
    <property type="evidence" value="ECO:0007669"/>
    <property type="project" value="TreeGrafter"/>
</dbReference>
<evidence type="ECO:0000256" key="4">
    <source>
        <dbReference type="ARBA" id="ARBA00022741"/>
    </source>
</evidence>
<evidence type="ECO:0000256" key="5">
    <source>
        <dbReference type="ARBA" id="ARBA00022801"/>
    </source>
</evidence>
<dbReference type="InterPro" id="IPR036144">
    <property type="entry name" value="RibA-like_sf"/>
</dbReference>
<feature type="binding site" evidence="9">
    <location>
        <position position="316"/>
    </location>
    <ligand>
        <name>GTP</name>
        <dbReference type="ChEBI" id="CHEBI:37565"/>
    </ligand>
</feature>
<dbReference type="Proteomes" id="UP000467322">
    <property type="component" value="Unassembled WGS sequence"/>
</dbReference>
<keyword evidence="12" id="KW-1185">Reference proteome</keyword>
<feature type="binding site" evidence="9">
    <location>
        <position position="321"/>
    </location>
    <ligand>
        <name>GTP</name>
        <dbReference type="ChEBI" id="CHEBI:37565"/>
    </ligand>
</feature>
<dbReference type="Pfam" id="PF00925">
    <property type="entry name" value="GTP_cyclohydro2"/>
    <property type="match status" value="1"/>
</dbReference>
<dbReference type="NCBIfam" id="NF001591">
    <property type="entry name" value="PRK00393.1"/>
    <property type="match status" value="1"/>
</dbReference>
<dbReference type="FunFam" id="3.40.50.10990:FF:000002">
    <property type="entry name" value="GTP cyclohydrolase-2"/>
    <property type="match status" value="1"/>
</dbReference>
<feature type="binding site" evidence="9">
    <location>
        <position position="237"/>
    </location>
    <ligand>
        <name>GTP</name>
        <dbReference type="ChEBI" id="CHEBI:37565"/>
    </ligand>
</feature>
<dbReference type="SUPFAM" id="SSF142695">
    <property type="entry name" value="RibA-like"/>
    <property type="match status" value="1"/>
</dbReference>
<dbReference type="RefSeq" id="WP_161353530.1">
    <property type="nucleotide sequence ID" value="NZ_WTUX01000022.1"/>
</dbReference>
<feature type="active site" description="Nucleophile" evidence="9">
    <location>
        <position position="295"/>
    </location>
</feature>
<feature type="binding site" evidence="9">
    <location>
        <position position="221"/>
    </location>
    <ligand>
        <name>Zn(2+)</name>
        <dbReference type="ChEBI" id="CHEBI:29105"/>
        <note>catalytic</note>
    </ligand>
</feature>
<evidence type="ECO:0000256" key="3">
    <source>
        <dbReference type="ARBA" id="ARBA00022723"/>
    </source>
</evidence>
<feature type="binding site" evidence="9">
    <location>
        <position position="232"/>
    </location>
    <ligand>
        <name>Zn(2+)</name>
        <dbReference type="ChEBI" id="CHEBI:29105"/>
        <note>catalytic</note>
    </ligand>
</feature>
<evidence type="ECO:0000313" key="12">
    <source>
        <dbReference type="Proteomes" id="UP000467322"/>
    </source>
</evidence>
<feature type="binding site" evidence="9">
    <location>
        <position position="234"/>
    </location>
    <ligand>
        <name>Zn(2+)</name>
        <dbReference type="ChEBI" id="CHEBI:29105"/>
        <note>catalytic</note>
    </ligand>
</feature>
<dbReference type="UniPathway" id="UPA00275">
    <property type="reaction ID" value="UER00400"/>
</dbReference>
<dbReference type="PANTHER" id="PTHR21327:SF18">
    <property type="entry name" value="3,4-DIHYDROXY-2-BUTANONE 4-PHOSPHATE SYNTHASE"/>
    <property type="match status" value="1"/>
</dbReference>
<accession>A0A845M436</accession>
<dbReference type="PANTHER" id="PTHR21327">
    <property type="entry name" value="GTP CYCLOHYDROLASE II-RELATED"/>
    <property type="match status" value="1"/>
</dbReference>
<evidence type="ECO:0000256" key="2">
    <source>
        <dbReference type="ARBA" id="ARBA00022619"/>
    </source>
</evidence>
<feature type="binding site" evidence="9">
    <location>
        <begin position="259"/>
        <end position="261"/>
    </location>
    <ligand>
        <name>GTP</name>
        <dbReference type="ChEBI" id="CHEBI:37565"/>
    </ligand>
</feature>
<feature type="binding site" evidence="9">
    <location>
        <begin position="216"/>
        <end position="220"/>
    </location>
    <ligand>
        <name>GTP</name>
        <dbReference type="ChEBI" id="CHEBI:37565"/>
    </ligand>
</feature>
<keyword evidence="5 9" id="KW-0378">Hydrolase</keyword>
<comment type="cofactor">
    <cofactor evidence="9">
        <name>Zn(2+)</name>
        <dbReference type="ChEBI" id="CHEBI:29105"/>
    </cofactor>
    <text evidence="9">Binds 1 zinc ion per subunit.</text>
</comment>
<evidence type="ECO:0000256" key="6">
    <source>
        <dbReference type="ARBA" id="ARBA00022833"/>
    </source>
</evidence>
<comment type="pathway">
    <text evidence="1 9">Cofactor biosynthesis; riboflavin biosynthesis; 5-amino-6-(D-ribitylamino)uracil from GTP: step 1/4.</text>
</comment>
<keyword evidence="7 9" id="KW-0342">GTP-binding</keyword>
<dbReference type="Gene3D" id="3.40.50.10990">
    <property type="entry name" value="GTP cyclohydrolase II"/>
    <property type="match status" value="1"/>
</dbReference>
<feature type="domain" description="GTP cyclohydrolase II" evidence="10">
    <location>
        <begin position="173"/>
        <end position="337"/>
    </location>
</feature>
<evidence type="ECO:0000256" key="7">
    <source>
        <dbReference type="ARBA" id="ARBA00023134"/>
    </source>
</evidence>
<reference evidence="11 12" key="1">
    <citation type="submission" date="2019-12" db="EMBL/GenBank/DDBJ databases">
        <title>Maritimibacter sp. nov. sp. isolated from sea sand.</title>
        <authorList>
            <person name="Kim J."/>
            <person name="Jeong S.E."/>
            <person name="Jung H.S."/>
            <person name="Jeon C.O."/>
        </authorList>
    </citation>
    <scope>NUCLEOTIDE SEQUENCE [LARGE SCALE GENOMIC DNA]</scope>
    <source>
        <strain evidence="11 12">DP07</strain>
    </source>
</reference>
<evidence type="ECO:0000256" key="1">
    <source>
        <dbReference type="ARBA" id="ARBA00004853"/>
    </source>
</evidence>
<dbReference type="InterPro" id="IPR032677">
    <property type="entry name" value="GTP_cyclohydro_II"/>
</dbReference>